<dbReference type="RefSeq" id="WP_368640590.1">
    <property type="nucleotide sequence ID" value="NZ_CP158253.1"/>
</dbReference>
<evidence type="ECO:0000313" key="2">
    <source>
        <dbReference type="EMBL" id="XDJ48473.1"/>
    </source>
</evidence>
<proteinExistence type="predicted"/>
<evidence type="ECO:0000313" key="1">
    <source>
        <dbReference type="EMBL" id="XDJ45056.1"/>
    </source>
</evidence>
<protein>
    <recommendedName>
        <fullName evidence="4">XRE family transcriptional regulator</fullName>
    </recommendedName>
</protein>
<name>A0AB39CSB7_9BURK</name>
<evidence type="ECO:0008006" key="4">
    <source>
        <dbReference type="Google" id="ProtNLM"/>
    </source>
</evidence>
<dbReference type="AlphaFoldDB" id="A0AB39CSB7"/>
<dbReference type="GeneID" id="93065986"/>
<organism evidence="1">
    <name type="scientific">Castellaniella ginsengisoli</name>
    <dbReference type="NCBI Taxonomy" id="546114"/>
    <lineage>
        <taxon>Bacteria</taxon>
        <taxon>Pseudomonadati</taxon>
        <taxon>Pseudomonadota</taxon>
        <taxon>Betaproteobacteria</taxon>
        <taxon>Burkholderiales</taxon>
        <taxon>Alcaligenaceae</taxon>
        <taxon>Castellaniella</taxon>
    </lineage>
</organism>
<dbReference type="EMBL" id="CP158257">
    <property type="protein sequence ID" value="XDJ55721.1"/>
    <property type="molecule type" value="Genomic_DNA"/>
</dbReference>
<dbReference type="EMBL" id="CP158253">
    <property type="protein sequence ID" value="XDJ45056.1"/>
    <property type="molecule type" value="Genomic_DNA"/>
</dbReference>
<dbReference type="KEGG" id="cgin:ABRZ00_00590"/>
<reference evidence="1" key="1">
    <citation type="submission" date="2024-05" db="EMBL/GenBank/DDBJ databases">
        <authorList>
            <person name="Luo Y.-C."/>
            <person name="Nicholds J."/>
            <person name="Mortimer T."/>
            <person name="Maboni G."/>
        </authorList>
    </citation>
    <scope>NUCLEOTIDE SEQUENCE</scope>
    <source>
        <strain evidence="3">150221</strain>
        <strain evidence="2">151836</strain>
        <strain evidence="1">153271</strain>
    </source>
</reference>
<gene>
    <name evidence="3" type="ORF">ABRZ00_00590</name>
    <name evidence="1" type="ORF">ABRZ02_01800</name>
    <name evidence="2" type="ORF">ABRZ04_05255</name>
</gene>
<accession>A0AB39CSB7</accession>
<dbReference type="EMBL" id="CP158254">
    <property type="protein sequence ID" value="XDJ48473.1"/>
    <property type="molecule type" value="Genomic_DNA"/>
</dbReference>
<evidence type="ECO:0000313" key="3">
    <source>
        <dbReference type="EMBL" id="XDJ55721.1"/>
    </source>
</evidence>
<sequence>MIKPIRPAPAIDWNAIFLTLRREGYTVRDVADIVGIPTSTIKGWMAGSEPRHQDGETIIQFWCEAADRPRESVPTIEGFTSHLAARRRN</sequence>